<dbReference type="CDD" id="cd01392">
    <property type="entry name" value="HTH_LacI"/>
    <property type="match status" value="1"/>
</dbReference>
<dbReference type="SMART" id="SM00354">
    <property type="entry name" value="HTH_LACI"/>
    <property type="match status" value="1"/>
</dbReference>
<keyword evidence="6" id="KW-1185">Reference proteome</keyword>
<dbReference type="EMBL" id="QQNH01000006">
    <property type="protein sequence ID" value="RDE09497.1"/>
    <property type="molecule type" value="Genomic_DNA"/>
</dbReference>
<name>A0A369W640_9HYPH</name>
<dbReference type="InterPro" id="IPR000843">
    <property type="entry name" value="HTH_LacI"/>
</dbReference>
<keyword evidence="2 5" id="KW-0238">DNA-binding</keyword>
<sequence>MFSRCEAGSSRLDAAGKAGDDLRTSKIDGGVDLQIPGRVTVRDLAQAAGVSLATVDRVLNGRPGVRPATIAKVEAAIARLGFRRDLTASMLARARDIGLAVIIPEGSNQFMNRLAEAAQAVGQQVRGERLRLDLLRIRALDPGALAGALDGLSPDIHDCAAIIAIDMAEVHAAVERAIGRGIRIITLVSDLPHSARHGFVGIDNVAAGRTAASLMGRFCRMGKVGLVAGSLDLRDHAERIAGFRAVADAEYPRLEIVGPVEGQDAFTATYEKTLALLRTHPGLMGVYNVGAGNAGMLTALAEMGMNHTVAVIAHELTGPTRAGLASGAVDAVIDQGPEAEIRAVCAMARRLVLGADAAPPERPLEIRIFLRDNLP</sequence>
<protein>
    <submittedName>
        <fullName evidence="5">LacI family DNA-binding transcriptional regulator</fullName>
    </submittedName>
</protein>
<dbReference type="PANTHER" id="PTHR30146:SF152">
    <property type="entry name" value="TRANSCRIPTIONAL REGULATORY PROTEIN"/>
    <property type="match status" value="1"/>
</dbReference>
<gene>
    <name evidence="5" type="ORF">DVH29_06755</name>
</gene>
<dbReference type="InterPro" id="IPR010982">
    <property type="entry name" value="Lambda_DNA-bd_dom_sf"/>
</dbReference>
<comment type="caution">
    <text evidence="5">The sequence shown here is derived from an EMBL/GenBank/DDBJ whole genome shotgun (WGS) entry which is preliminary data.</text>
</comment>
<dbReference type="SUPFAM" id="SSF47413">
    <property type="entry name" value="lambda repressor-like DNA-binding domains"/>
    <property type="match status" value="1"/>
</dbReference>
<dbReference type="PRINTS" id="PR00036">
    <property type="entry name" value="HTHLACI"/>
</dbReference>
<dbReference type="Gene3D" id="1.10.260.40">
    <property type="entry name" value="lambda repressor-like DNA-binding domains"/>
    <property type="match status" value="1"/>
</dbReference>
<dbReference type="CDD" id="cd06307">
    <property type="entry name" value="PBP1_sugar_binding"/>
    <property type="match status" value="1"/>
</dbReference>
<evidence type="ECO:0000259" key="4">
    <source>
        <dbReference type="PROSITE" id="PS50932"/>
    </source>
</evidence>
<reference evidence="6" key="1">
    <citation type="submission" date="2018-07" db="EMBL/GenBank/DDBJ databases">
        <authorList>
            <person name="Liu B.-T."/>
            <person name="Du Z."/>
        </authorList>
    </citation>
    <scope>NUCLEOTIDE SEQUENCE [LARGE SCALE GENOMIC DNA]</scope>
    <source>
        <strain evidence="6">XYN52</strain>
    </source>
</reference>
<dbReference type="GO" id="GO:0000976">
    <property type="term" value="F:transcription cis-regulatory region binding"/>
    <property type="evidence" value="ECO:0007669"/>
    <property type="project" value="TreeGrafter"/>
</dbReference>
<evidence type="ECO:0000256" key="2">
    <source>
        <dbReference type="ARBA" id="ARBA00023125"/>
    </source>
</evidence>
<dbReference type="InterPro" id="IPR025997">
    <property type="entry name" value="SBP_2_dom"/>
</dbReference>
<dbReference type="Pfam" id="PF13407">
    <property type="entry name" value="Peripla_BP_4"/>
    <property type="match status" value="1"/>
</dbReference>
<evidence type="ECO:0000256" key="3">
    <source>
        <dbReference type="ARBA" id="ARBA00023163"/>
    </source>
</evidence>
<dbReference type="SUPFAM" id="SSF53822">
    <property type="entry name" value="Periplasmic binding protein-like I"/>
    <property type="match status" value="1"/>
</dbReference>
<accession>A0A369W640</accession>
<dbReference type="GO" id="GO:0003700">
    <property type="term" value="F:DNA-binding transcription factor activity"/>
    <property type="evidence" value="ECO:0007669"/>
    <property type="project" value="TreeGrafter"/>
</dbReference>
<dbReference type="PANTHER" id="PTHR30146">
    <property type="entry name" value="LACI-RELATED TRANSCRIPTIONAL REPRESSOR"/>
    <property type="match status" value="1"/>
</dbReference>
<keyword evidence="1" id="KW-0805">Transcription regulation</keyword>
<dbReference type="Proteomes" id="UP000253759">
    <property type="component" value="Unassembled WGS sequence"/>
</dbReference>
<evidence type="ECO:0000313" key="5">
    <source>
        <dbReference type="EMBL" id="RDE09497.1"/>
    </source>
</evidence>
<organism evidence="5 6">
    <name type="scientific">Pelagibacterium lacus</name>
    <dbReference type="NCBI Taxonomy" id="2282655"/>
    <lineage>
        <taxon>Bacteria</taxon>
        <taxon>Pseudomonadati</taxon>
        <taxon>Pseudomonadota</taxon>
        <taxon>Alphaproteobacteria</taxon>
        <taxon>Hyphomicrobiales</taxon>
        <taxon>Devosiaceae</taxon>
        <taxon>Pelagibacterium</taxon>
    </lineage>
</organism>
<evidence type="ECO:0000313" key="6">
    <source>
        <dbReference type="Proteomes" id="UP000253759"/>
    </source>
</evidence>
<dbReference type="PROSITE" id="PS00356">
    <property type="entry name" value="HTH_LACI_1"/>
    <property type="match status" value="1"/>
</dbReference>
<dbReference type="AlphaFoldDB" id="A0A369W640"/>
<proteinExistence type="predicted"/>
<dbReference type="InterPro" id="IPR028082">
    <property type="entry name" value="Peripla_BP_I"/>
</dbReference>
<feature type="domain" description="HTH lacI-type" evidence="4">
    <location>
        <begin position="39"/>
        <end position="93"/>
    </location>
</feature>
<dbReference type="Pfam" id="PF00356">
    <property type="entry name" value="LacI"/>
    <property type="match status" value="1"/>
</dbReference>
<evidence type="ECO:0000256" key="1">
    <source>
        <dbReference type="ARBA" id="ARBA00023015"/>
    </source>
</evidence>
<keyword evidence="3" id="KW-0804">Transcription</keyword>
<dbReference type="PROSITE" id="PS50932">
    <property type="entry name" value="HTH_LACI_2"/>
    <property type="match status" value="1"/>
</dbReference>
<dbReference type="Gene3D" id="3.40.50.2300">
    <property type="match status" value="2"/>
</dbReference>